<organism evidence="3">
    <name type="scientific">Vecturithrix granuli</name>
    <dbReference type="NCBI Taxonomy" id="1499967"/>
    <lineage>
        <taxon>Bacteria</taxon>
        <taxon>Candidatus Moduliflexota</taxon>
        <taxon>Candidatus Vecturitrichia</taxon>
        <taxon>Candidatus Vecturitrichales</taxon>
        <taxon>Candidatus Vecturitrichaceae</taxon>
        <taxon>Candidatus Vecturithrix</taxon>
    </lineage>
</organism>
<keyword evidence="1" id="KW-1133">Transmembrane helix</keyword>
<sequence length="166" mass="19728">MKQCIHHIFWFWLPPLGYMITIFYVSSLPNPQISGEIPDYVLHALEYFLLTLLLIRLLLSQYLLKSKVEDFQRWHLVCLLGTFIAIAYGITDEFHQYFVPNRHCSLHDVAADTFGAFLAYMAAMLDYWLLTRTSGRSKVLKKFRILHSISYISYWFSEKNSDNYRW</sequence>
<evidence type="ECO:0000256" key="1">
    <source>
        <dbReference type="SAM" id="Phobius"/>
    </source>
</evidence>
<dbReference type="PANTHER" id="PTHR28008">
    <property type="entry name" value="DOMAIN PROTEIN, PUTATIVE (AFU_ORTHOLOGUE AFUA_3G10980)-RELATED"/>
    <property type="match status" value="1"/>
</dbReference>
<dbReference type="STRING" id="1499967.U27_04756"/>
<proteinExistence type="predicted"/>
<dbReference type="AlphaFoldDB" id="A0A081BZN4"/>
<feature type="transmembrane region" description="Helical" evidence="1">
    <location>
        <begin position="110"/>
        <end position="130"/>
    </location>
</feature>
<feature type="transmembrane region" description="Helical" evidence="1">
    <location>
        <begin position="40"/>
        <end position="59"/>
    </location>
</feature>
<dbReference type="Proteomes" id="UP000030661">
    <property type="component" value="Unassembled WGS sequence"/>
</dbReference>
<feature type="transmembrane region" description="Helical" evidence="1">
    <location>
        <begin position="7"/>
        <end position="28"/>
    </location>
</feature>
<feature type="transmembrane region" description="Helical" evidence="1">
    <location>
        <begin position="71"/>
        <end position="90"/>
    </location>
</feature>
<keyword evidence="4" id="KW-1185">Reference proteome</keyword>
<gene>
    <name evidence="3" type="ORF">U27_04756</name>
</gene>
<dbReference type="EMBL" id="DF820466">
    <property type="protein sequence ID" value="GAK57789.1"/>
    <property type="molecule type" value="Genomic_DNA"/>
</dbReference>
<keyword evidence="1" id="KW-0812">Transmembrane</keyword>
<evidence type="ECO:0000259" key="2">
    <source>
        <dbReference type="Pfam" id="PF04892"/>
    </source>
</evidence>
<feature type="domain" description="VanZ-like" evidence="2">
    <location>
        <begin position="53"/>
        <end position="125"/>
    </location>
</feature>
<name>A0A081BZN4_VECG1</name>
<reference evidence="3" key="1">
    <citation type="journal article" date="2015" name="PeerJ">
        <title>First genomic representation of candidate bacterial phylum KSB3 points to enhanced environmental sensing as a trigger of wastewater bulking.</title>
        <authorList>
            <person name="Sekiguchi Y."/>
            <person name="Ohashi A."/>
            <person name="Parks D.H."/>
            <person name="Yamauchi T."/>
            <person name="Tyson G.W."/>
            <person name="Hugenholtz P."/>
        </authorList>
    </citation>
    <scope>NUCLEOTIDE SEQUENCE [LARGE SCALE GENOMIC DNA]</scope>
</reference>
<dbReference type="NCBIfam" id="NF037970">
    <property type="entry name" value="vanZ_1"/>
    <property type="match status" value="1"/>
</dbReference>
<dbReference type="InterPro" id="IPR006976">
    <property type="entry name" value="VanZ-like"/>
</dbReference>
<accession>A0A081BZN4</accession>
<keyword evidence="1" id="KW-0472">Membrane</keyword>
<dbReference type="HOGENOM" id="CLU_1599477_0_0_0"/>
<evidence type="ECO:0000313" key="4">
    <source>
        <dbReference type="Proteomes" id="UP000030661"/>
    </source>
</evidence>
<evidence type="ECO:0000313" key="3">
    <source>
        <dbReference type="EMBL" id="GAK57789.1"/>
    </source>
</evidence>
<dbReference type="PANTHER" id="PTHR28008:SF1">
    <property type="entry name" value="DOMAIN PROTEIN, PUTATIVE (AFU_ORTHOLOGUE AFUA_3G10980)-RELATED"/>
    <property type="match status" value="1"/>
</dbReference>
<dbReference type="Pfam" id="PF04892">
    <property type="entry name" value="VanZ"/>
    <property type="match status" value="1"/>
</dbReference>
<protein>
    <submittedName>
        <fullName evidence="3">VanZ family protein</fullName>
    </submittedName>
</protein>